<dbReference type="Gene3D" id="1.10.3720.10">
    <property type="entry name" value="MetI-like"/>
    <property type="match status" value="1"/>
</dbReference>
<sequence>MMWEALQITFTLALITTFILLLVGVPLAYALAQSKSKLKPFIETIVTLPLVLPPTVLGFYMLLAFGKSGWMGKWLYDAFNIQLVFSFSGLIVASVIYSLPFMVQPLQSGFEQLPKKYREASLCLGKSGWETFFKVELPNIKPALLTAVILSFAHTIGEFGVVLMIGGNLPGKTKVASIAVYEAVEKMEYTDAHFLSLLLLLFSFSILFIVYRFNRNGFKILNR</sequence>
<keyword evidence="8 10" id="KW-1133">Transmembrane helix</keyword>
<comment type="function">
    <text evidence="1 11">Part of the binding-protein-dependent transport system for molybdenum; probably responsible for the translocation of the substrate across the membrane.</text>
</comment>
<evidence type="ECO:0000256" key="2">
    <source>
        <dbReference type="ARBA" id="ARBA00004651"/>
    </source>
</evidence>
<evidence type="ECO:0000256" key="8">
    <source>
        <dbReference type="ARBA" id="ARBA00022989"/>
    </source>
</evidence>
<dbReference type="CDD" id="cd06261">
    <property type="entry name" value="TM_PBP2"/>
    <property type="match status" value="1"/>
</dbReference>
<reference evidence="13 14" key="1">
    <citation type="submission" date="2024-06" db="EMBL/GenBank/DDBJ databases">
        <authorList>
            <person name="Kaempfer P."/>
            <person name="Viver T."/>
        </authorList>
    </citation>
    <scope>NUCLEOTIDE SEQUENCE [LARGE SCALE GENOMIC DNA]</scope>
    <source>
        <strain evidence="13 14">ST-119</strain>
    </source>
</reference>
<feature type="transmembrane region" description="Helical" evidence="10">
    <location>
        <begin position="194"/>
        <end position="213"/>
    </location>
</feature>
<gene>
    <name evidence="13" type="primary">modB</name>
    <name evidence="13" type="ORF">ABS766_05930</name>
</gene>
<proteinExistence type="inferred from homology"/>
<evidence type="ECO:0000256" key="11">
    <source>
        <dbReference type="RuleBase" id="RU365097"/>
    </source>
</evidence>
<dbReference type="InterPro" id="IPR000515">
    <property type="entry name" value="MetI-like"/>
</dbReference>
<keyword evidence="7 10" id="KW-0812">Transmembrane</keyword>
<comment type="caution">
    <text evidence="13">The sequence shown here is derived from an EMBL/GenBank/DDBJ whole genome shotgun (WGS) entry which is preliminary data.</text>
</comment>
<dbReference type="PANTHER" id="PTHR30183:SF8">
    <property type="entry name" value="MOLYBDENUM TRANSPORT SYSTEM PERMEASE"/>
    <property type="match status" value="1"/>
</dbReference>
<keyword evidence="6 11" id="KW-0500">Molybdenum</keyword>
<comment type="similarity">
    <text evidence="3 11">Belongs to the binding-protein-dependent transport system permease family. CysTW subfamily.</text>
</comment>
<keyword evidence="4 10" id="KW-0813">Transport</keyword>
<dbReference type="PROSITE" id="PS50928">
    <property type="entry name" value="ABC_TM1"/>
    <property type="match status" value="1"/>
</dbReference>
<dbReference type="PANTHER" id="PTHR30183">
    <property type="entry name" value="MOLYBDENUM TRANSPORT SYSTEM PERMEASE PROTEIN MODB"/>
    <property type="match status" value="1"/>
</dbReference>
<protein>
    <recommendedName>
        <fullName evidence="11">Molybdenum transport system permease</fullName>
    </recommendedName>
</protein>
<feature type="transmembrane region" description="Helical" evidence="10">
    <location>
        <begin position="143"/>
        <end position="165"/>
    </location>
</feature>
<evidence type="ECO:0000256" key="7">
    <source>
        <dbReference type="ARBA" id="ARBA00022692"/>
    </source>
</evidence>
<name>A0ABW8YVH5_9FLAO</name>
<accession>A0ABW8YVH5</accession>
<evidence type="ECO:0000256" key="1">
    <source>
        <dbReference type="ARBA" id="ARBA00002949"/>
    </source>
</evidence>
<dbReference type="Pfam" id="PF00528">
    <property type="entry name" value="BPD_transp_1"/>
    <property type="match status" value="1"/>
</dbReference>
<evidence type="ECO:0000256" key="6">
    <source>
        <dbReference type="ARBA" id="ARBA00022505"/>
    </source>
</evidence>
<feature type="transmembrane region" description="Helical" evidence="10">
    <location>
        <begin position="83"/>
        <end position="103"/>
    </location>
</feature>
<comment type="subcellular location">
    <subcellularLocation>
        <location evidence="2 10">Cell membrane</location>
        <topology evidence="2 10">Multi-pass membrane protein</topology>
    </subcellularLocation>
</comment>
<evidence type="ECO:0000256" key="3">
    <source>
        <dbReference type="ARBA" id="ARBA00007069"/>
    </source>
</evidence>
<evidence type="ECO:0000313" key="14">
    <source>
        <dbReference type="Proteomes" id="UP001629156"/>
    </source>
</evidence>
<dbReference type="InterPro" id="IPR011867">
    <property type="entry name" value="ModB_ABC"/>
</dbReference>
<dbReference type="SUPFAM" id="SSF161098">
    <property type="entry name" value="MetI-like"/>
    <property type="match status" value="1"/>
</dbReference>
<evidence type="ECO:0000256" key="10">
    <source>
        <dbReference type="RuleBase" id="RU363032"/>
    </source>
</evidence>
<dbReference type="InterPro" id="IPR035906">
    <property type="entry name" value="MetI-like_sf"/>
</dbReference>
<feature type="transmembrane region" description="Helical" evidence="10">
    <location>
        <begin position="41"/>
        <end position="63"/>
    </location>
</feature>
<dbReference type="RefSeq" id="WP_408084206.1">
    <property type="nucleotide sequence ID" value="NZ_JBELPZ010000004.1"/>
</dbReference>
<evidence type="ECO:0000256" key="5">
    <source>
        <dbReference type="ARBA" id="ARBA00022475"/>
    </source>
</evidence>
<evidence type="ECO:0000256" key="4">
    <source>
        <dbReference type="ARBA" id="ARBA00022448"/>
    </source>
</evidence>
<keyword evidence="14" id="KW-1185">Reference proteome</keyword>
<dbReference type="EMBL" id="JBELPZ010000004">
    <property type="protein sequence ID" value="MFL9843955.1"/>
    <property type="molecule type" value="Genomic_DNA"/>
</dbReference>
<feature type="transmembrane region" description="Helical" evidence="10">
    <location>
        <begin position="6"/>
        <end position="29"/>
    </location>
</feature>
<dbReference type="Proteomes" id="UP001629156">
    <property type="component" value="Unassembled WGS sequence"/>
</dbReference>
<dbReference type="NCBIfam" id="TIGR02141">
    <property type="entry name" value="modB_ABC"/>
    <property type="match status" value="1"/>
</dbReference>
<feature type="domain" description="ABC transmembrane type-1" evidence="12">
    <location>
        <begin position="6"/>
        <end position="210"/>
    </location>
</feature>
<keyword evidence="5 11" id="KW-1003">Cell membrane</keyword>
<keyword evidence="9 10" id="KW-0472">Membrane</keyword>
<evidence type="ECO:0000256" key="9">
    <source>
        <dbReference type="ARBA" id="ARBA00023136"/>
    </source>
</evidence>
<evidence type="ECO:0000259" key="12">
    <source>
        <dbReference type="PROSITE" id="PS50928"/>
    </source>
</evidence>
<organism evidence="13 14">
    <name type="scientific">Flavobacterium rhizosphaerae</name>
    <dbReference type="NCBI Taxonomy" id="3163298"/>
    <lineage>
        <taxon>Bacteria</taxon>
        <taxon>Pseudomonadati</taxon>
        <taxon>Bacteroidota</taxon>
        <taxon>Flavobacteriia</taxon>
        <taxon>Flavobacteriales</taxon>
        <taxon>Flavobacteriaceae</taxon>
        <taxon>Flavobacterium</taxon>
    </lineage>
</organism>
<evidence type="ECO:0000313" key="13">
    <source>
        <dbReference type="EMBL" id="MFL9843955.1"/>
    </source>
</evidence>